<feature type="compositionally biased region" description="Basic and acidic residues" evidence="1">
    <location>
        <begin position="38"/>
        <end position="49"/>
    </location>
</feature>
<feature type="compositionally biased region" description="Basic residues" evidence="1">
    <location>
        <begin position="296"/>
        <end position="313"/>
    </location>
</feature>
<sequence length="511" mass="55949">MSRTRNPQDDVWAFNLRSKTDEDEDSDDDDDPNPIVEESPKDFDISSREETVVYKPNPFSIAKINAAARANRPAAPVPARRPNPAPKKQPTGRIVDCFKAAEKKSVENVATKDAIPDSPPQPLVATEVPVPAPIAPAIVPPPFKTTILSKKFRAPAAAPFSSPLRAPLRLNEGLRNNMPFSSPIQHTHPVPVRTLPSAHTSLSKPAGPSFTHSRKTLLTGSRPPTATKPVYTYDMPQEQTLAENAADMLAADRLNDADENTLPPPIKRIVGRPHHLNLPPSSPIQTFSPTPSPSPPKKRVACRKAVSPKKRKKSDAYNYFQSDPDEEWSTLPARKKAKAVEQKKPKIGGVKTSAAFRLPGMTPKSKVSGMSATSERRVITFLPPPLMQSGKVDVVITDAGSKHSRDESGSPTTTPKRRRLSKNPYPSPPTSRLTPDRSEAEVASSSPSTLQSPSVFEPPVHRMPSPPTSDPLPEHDVDVCSFSIDSVAERYTQTKIMMRQVGFHITCFERH</sequence>
<name>A0AAD7FLU0_9AGAR</name>
<accession>A0AAD7FLU0</accession>
<feature type="region of interest" description="Disordered" evidence="1">
    <location>
        <begin position="68"/>
        <end position="93"/>
    </location>
</feature>
<feature type="region of interest" description="Disordered" evidence="1">
    <location>
        <begin position="196"/>
        <end position="230"/>
    </location>
</feature>
<feature type="compositionally biased region" description="Low complexity" evidence="1">
    <location>
        <begin position="444"/>
        <end position="454"/>
    </location>
</feature>
<feature type="region of interest" description="Disordered" evidence="1">
    <location>
        <begin position="258"/>
        <end position="327"/>
    </location>
</feature>
<feature type="region of interest" description="Disordered" evidence="1">
    <location>
        <begin position="1"/>
        <end position="49"/>
    </location>
</feature>
<dbReference type="EMBL" id="JARKIF010000009">
    <property type="protein sequence ID" value="KAJ7631121.1"/>
    <property type="molecule type" value="Genomic_DNA"/>
</dbReference>
<feature type="compositionally biased region" description="Acidic residues" evidence="1">
    <location>
        <begin position="21"/>
        <end position="32"/>
    </location>
</feature>
<evidence type="ECO:0000256" key="1">
    <source>
        <dbReference type="SAM" id="MobiDB-lite"/>
    </source>
</evidence>
<feature type="region of interest" description="Disordered" evidence="1">
    <location>
        <begin position="399"/>
        <end position="475"/>
    </location>
</feature>
<gene>
    <name evidence="2" type="ORF">FB45DRAFT_1058991</name>
</gene>
<comment type="caution">
    <text evidence="2">The sequence shown here is derived from an EMBL/GenBank/DDBJ whole genome shotgun (WGS) entry which is preliminary data.</text>
</comment>
<evidence type="ECO:0000313" key="3">
    <source>
        <dbReference type="Proteomes" id="UP001221142"/>
    </source>
</evidence>
<dbReference type="AlphaFoldDB" id="A0AAD7FLU0"/>
<evidence type="ECO:0000313" key="2">
    <source>
        <dbReference type="EMBL" id="KAJ7631121.1"/>
    </source>
</evidence>
<proteinExistence type="predicted"/>
<reference evidence="2" key="1">
    <citation type="submission" date="2023-03" db="EMBL/GenBank/DDBJ databases">
        <title>Massive genome expansion in bonnet fungi (Mycena s.s.) driven by repeated elements and novel gene families across ecological guilds.</title>
        <authorList>
            <consortium name="Lawrence Berkeley National Laboratory"/>
            <person name="Harder C.B."/>
            <person name="Miyauchi S."/>
            <person name="Viragh M."/>
            <person name="Kuo A."/>
            <person name="Thoen E."/>
            <person name="Andreopoulos B."/>
            <person name="Lu D."/>
            <person name="Skrede I."/>
            <person name="Drula E."/>
            <person name="Henrissat B."/>
            <person name="Morin E."/>
            <person name="Kohler A."/>
            <person name="Barry K."/>
            <person name="LaButti K."/>
            <person name="Morin E."/>
            <person name="Salamov A."/>
            <person name="Lipzen A."/>
            <person name="Mereny Z."/>
            <person name="Hegedus B."/>
            <person name="Baldrian P."/>
            <person name="Stursova M."/>
            <person name="Weitz H."/>
            <person name="Taylor A."/>
            <person name="Grigoriev I.V."/>
            <person name="Nagy L.G."/>
            <person name="Martin F."/>
            <person name="Kauserud H."/>
        </authorList>
    </citation>
    <scope>NUCLEOTIDE SEQUENCE</scope>
    <source>
        <strain evidence="2">9284</strain>
    </source>
</reference>
<feature type="region of interest" description="Disordered" evidence="1">
    <location>
        <begin position="339"/>
        <end position="371"/>
    </location>
</feature>
<organism evidence="2 3">
    <name type="scientific">Roridomyces roridus</name>
    <dbReference type="NCBI Taxonomy" id="1738132"/>
    <lineage>
        <taxon>Eukaryota</taxon>
        <taxon>Fungi</taxon>
        <taxon>Dikarya</taxon>
        <taxon>Basidiomycota</taxon>
        <taxon>Agaricomycotina</taxon>
        <taxon>Agaricomycetes</taxon>
        <taxon>Agaricomycetidae</taxon>
        <taxon>Agaricales</taxon>
        <taxon>Marasmiineae</taxon>
        <taxon>Mycenaceae</taxon>
        <taxon>Roridomyces</taxon>
    </lineage>
</organism>
<dbReference type="Proteomes" id="UP001221142">
    <property type="component" value="Unassembled WGS sequence"/>
</dbReference>
<keyword evidence="3" id="KW-1185">Reference proteome</keyword>
<protein>
    <submittedName>
        <fullName evidence="2">Uncharacterized protein</fullName>
    </submittedName>
</protein>
<feature type="compositionally biased region" description="Pro residues" evidence="1">
    <location>
        <begin position="75"/>
        <end position="87"/>
    </location>
</feature>